<gene>
    <name evidence="1" type="ORF">BV25DRAFT_1811559</name>
</gene>
<comment type="caution">
    <text evidence="1">The sequence shown here is derived from an EMBL/GenBank/DDBJ whole genome shotgun (WGS) entry which is preliminary data.</text>
</comment>
<name>A0ACB8SNP8_9AGAM</name>
<proteinExistence type="predicted"/>
<dbReference type="Proteomes" id="UP000814140">
    <property type="component" value="Unassembled WGS sequence"/>
</dbReference>
<reference evidence="1" key="2">
    <citation type="journal article" date="2022" name="New Phytol.">
        <title>Evolutionary transition to the ectomycorrhizal habit in the genomes of a hyperdiverse lineage of mushroom-forming fungi.</title>
        <authorList>
            <person name="Looney B."/>
            <person name="Miyauchi S."/>
            <person name="Morin E."/>
            <person name="Drula E."/>
            <person name="Courty P.E."/>
            <person name="Kohler A."/>
            <person name="Kuo A."/>
            <person name="LaButti K."/>
            <person name="Pangilinan J."/>
            <person name="Lipzen A."/>
            <person name="Riley R."/>
            <person name="Andreopoulos W."/>
            <person name="He G."/>
            <person name="Johnson J."/>
            <person name="Nolan M."/>
            <person name="Tritt A."/>
            <person name="Barry K.W."/>
            <person name="Grigoriev I.V."/>
            <person name="Nagy L.G."/>
            <person name="Hibbett D."/>
            <person name="Henrissat B."/>
            <person name="Matheny P.B."/>
            <person name="Labbe J."/>
            <person name="Martin F.M."/>
        </authorList>
    </citation>
    <scope>NUCLEOTIDE SEQUENCE</scope>
    <source>
        <strain evidence="1">HHB10654</strain>
    </source>
</reference>
<reference evidence="1" key="1">
    <citation type="submission" date="2021-03" db="EMBL/GenBank/DDBJ databases">
        <authorList>
            <consortium name="DOE Joint Genome Institute"/>
            <person name="Ahrendt S."/>
            <person name="Looney B.P."/>
            <person name="Miyauchi S."/>
            <person name="Morin E."/>
            <person name="Drula E."/>
            <person name="Courty P.E."/>
            <person name="Chicoki N."/>
            <person name="Fauchery L."/>
            <person name="Kohler A."/>
            <person name="Kuo A."/>
            <person name="Labutti K."/>
            <person name="Pangilinan J."/>
            <person name="Lipzen A."/>
            <person name="Riley R."/>
            <person name="Andreopoulos W."/>
            <person name="He G."/>
            <person name="Johnson J."/>
            <person name="Barry K.W."/>
            <person name="Grigoriev I.V."/>
            <person name="Nagy L."/>
            <person name="Hibbett D."/>
            <person name="Henrissat B."/>
            <person name="Matheny P.B."/>
            <person name="Labbe J."/>
            <person name="Martin F."/>
        </authorList>
    </citation>
    <scope>NUCLEOTIDE SEQUENCE</scope>
    <source>
        <strain evidence="1">HHB10654</strain>
    </source>
</reference>
<evidence type="ECO:0000313" key="2">
    <source>
        <dbReference type="Proteomes" id="UP000814140"/>
    </source>
</evidence>
<sequence>MPPPPSLRVQPPSAALRTPVKSPQFPQTSAVPRANIGSAAKSHPAPIEDDEDGLFLSSASSSTPAPAKMPPRGQPSRPRTSMPPPLPALLAHTPSAPGATGTKRKPTALPVTLPYKRTLTPLSVTKSQGAGSFDRLAPLPAPAFRTPQSKTETEVFLRGGPATMAKLSLGGGLRAREVLLGEAKEGEEEEAVGVSPGGHVTKRRAKSRPVSWELMESAGVTVQVCLDCLDTPVEVPSTVAFPTARSRTSSSSSPLASPAPRQRTTHASNVSTSSRRSRTRTQSISQTRPLTRRVESSGSATLFFGPAIPRTNTPARARHSVMFDSPPSSTLRPQPLFGRPQLATRHSYAGPMTDADDFVPMDIRAMDDEDLFFGSSSFSHSVQEEDEGIGVEESFAWAEPEASSFSISVTESTPSPRSKTLGYTVPKLEKKYKPRDSGVVLTDDEDVLPSLPSGRGFGRSGSVLAADFAMPSSSTSVSTLASDPELVTPGLGPSAGSGWPGLVASSSAASALSAFQVGSDVDAFIVNTLLHAQSAEALQSKRPPGTPHKRLKTAFGGQRPWQSAVASKVGFDFGDEEAAKDGAAAGAKKKAPRKSLPAAFPMLGKGRRGKDDSDEEDASSPSDRKSGYEGIGLGRPSVGKGGRPSWLMRRSSSGAISVTSGSGSGEGSSPATPTAGKGSVGWQLPPPRIPGHLSPLKTTIPSHLSPHRTASSTSSSTSALNAGAPPVSPFKMPRLPPHAPSLLRARPSLGFLGGTAGASEHERPGKFEREFVEIGEVGSGEFGKVMKVRRKDREEISAVKKSKRFEGARHRLRLHEEVEILQHLQRAYATSSSNTRHPNILAYIDSWEQDEALYIQTELCDLGNFAHFLWEYGRAFPKLEEARVWKILADLSNGLRFMHDAGVIHLDLKPANIFVTGEGRFKIGDFGMASLWPRGTLSATGFEREGDKLYLAPEVLQGRYGKAADMFSLGITMLETASNIVVPDQGEPWHRLRRDDFSQVDLPEDTSAELVALIRNMMRADPALRVDATGVWSHPVVARTRSAMERMLADADASPFAASPLAGVPDGFIEEILGQGDAMDVGA</sequence>
<accession>A0ACB8SNP8</accession>
<organism evidence="1 2">
    <name type="scientific">Artomyces pyxidatus</name>
    <dbReference type="NCBI Taxonomy" id="48021"/>
    <lineage>
        <taxon>Eukaryota</taxon>
        <taxon>Fungi</taxon>
        <taxon>Dikarya</taxon>
        <taxon>Basidiomycota</taxon>
        <taxon>Agaricomycotina</taxon>
        <taxon>Agaricomycetes</taxon>
        <taxon>Russulales</taxon>
        <taxon>Auriscalpiaceae</taxon>
        <taxon>Artomyces</taxon>
    </lineage>
</organism>
<dbReference type="EMBL" id="MU277240">
    <property type="protein sequence ID" value="KAI0057989.1"/>
    <property type="molecule type" value="Genomic_DNA"/>
</dbReference>
<protein>
    <submittedName>
        <fullName evidence="1">Uncharacterized protein</fullName>
    </submittedName>
</protein>
<evidence type="ECO:0000313" key="1">
    <source>
        <dbReference type="EMBL" id="KAI0057989.1"/>
    </source>
</evidence>
<keyword evidence="2" id="KW-1185">Reference proteome</keyword>